<feature type="region of interest" description="Disordered" evidence="1">
    <location>
        <begin position="506"/>
        <end position="530"/>
    </location>
</feature>
<keyword evidence="3" id="KW-1185">Reference proteome</keyword>
<name>A0ABX7FPX4_BRECH</name>
<proteinExistence type="predicted"/>
<organism evidence="2 3">
    <name type="scientific">Brevibacillus choshinensis</name>
    <dbReference type="NCBI Taxonomy" id="54911"/>
    <lineage>
        <taxon>Bacteria</taxon>
        <taxon>Bacillati</taxon>
        <taxon>Bacillota</taxon>
        <taxon>Bacilli</taxon>
        <taxon>Bacillales</taxon>
        <taxon>Paenibacillaceae</taxon>
        <taxon>Brevibacillus</taxon>
    </lineage>
</organism>
<evidence type="ECO:0000256" key="1">
    <source>
        <dbReference type="SAM" id="MobiDB-lite"/>
    </source>
</evidence>
<dbReference type="Proteomes" id="UP000596248">
    <property type="component" value="Chromosome"/>
</dbReference>
<gene>
    <name evidence="2" type="ORF">JNE38_03715</name>
</gene>
<dbReference type="EMBL" id="CP069127">
    <property type="protein sequence ID" value="QRG68293.1"/>
    <property type="molecule type" value="Genomic_DNA"/>
</dbReference>
<dbReference type="RefSeq" id="WP_203355298.1">
    <property type="nucleotide sequence ID" value="NZ_CP069127.1"/>
</dbReference>
<evidence type="ECO:0000313" key="2">
    <source>
        <dbReference type="EMBL" id="QRG68293.1"/>
    </source>
</evidence>
<evidence type="ECO:0000313" key="3">
    <source>
        <dbReference type="Proteomes" id="UP000596248"/>
    </source>
</evidence>
<protein>
    <recommendedName>
        <fullName evidence="4">Pesticidal crystal protein N-terminal domain-containing protein</fullName>
    </recommendedName>
</protein>
<evidence type="ECO:0008006" key="4">
    <source>
        <dbReference type="Google" id="ProtNLM"/>
    </source>
</evidence>
<reference evidence="2 3" key="1">
    <citation type="submission" date="2021-01" db="EMBL/GenBank/DDBJ databases">
        <title>Identification of strong promoters based on the transcriptome of Brevibacillus choshinensis.</title>
        <authorList>
            <person name="Yao D."/>
            <person name="Zhang K."/>
            <person name="Wu J."/>
        </authorList>
    </citation>
    <scope>NUCLEOTIDE SEQUENCE [LARGE SCALE GENOMIC DNA]</scope>
    <source>
        <strain evidence="2 3">HPD31-SP3</strain>
    </source>
</reference>
<sequence length="620" mass="69850">MLPVKVPIHLQALPIIVSISTNDSVGYARDFMKLWHETTLSELTPEIVEWCTKYVPLLNIPFSLQGSAQVLSKYEPDVQKNLLRLEEQLKLLLDSTIPLLPSETFQSSKIAMVSEAYDNISPGTIVYIRDTNQAVVMFVLKHVKVHVNSGTPRLFFPEAKNDLTAELDETIYAASGSDIIKVGEQITSTLAWVLPMPWGPVIDGSITAFDFLFPSENSKSDAIKQMIDIAVKRLEDFMVQEEINKSVEMLKRFTDWLQANLIALSELKLMKNGDSYVDPLKKLLDDLQKVVSPAGENLHDAVYSLEDHLDKDGVFDLYVSAIGLYLLARKMILLFEAQLASHYDQHDDARFVKYQSLWLFDFALLESQIAGGKLPDGGSIMGFIQRVESYTEKTLADRLAQITEVYRYNNRHQECSGYGGTIAQCHWVDNWGWTFKDNLKRDSDLTHFVPDTQEGGDCCSGSHTVEHKDRANANRQKLIDDIRKEYSSKFEKGLKVARAWKGILDGWKSQQPPQPPTKAPKIAEEGWSGTTGTEPWIDGARLSYAIAFVNNKGPSGIGPWTDPVTLEGKAHPTLIDIPQDPLKLADRYRVYRRIEKPSGESIIQCVAIPKVSETTWKDNR</sequence>
<accession>A0ABX7FPX4</accession>